<dbReference type="KEGG" id="ncb:C0V82_19875"/>
<evidence type="ECO:0000256" key="1">
    <source>
        <dbReference type="SAM" id="Phobius"/>
    </source>
</evidence>
<proteinExistence type="predicted"/>
<dbReference type="Proteomes" id="UP000234752">
    <property type="component" value="Chromosome eg_2"/>
</dbReference>
<evidence type="ECO:0000313" key="2">
    <source>
        <dbReference type="EMBL" id="AUN32594.1"/>
    </source>
</evidence>
<name>A0A2K9NHM0_9PROT</name>
<gene>
    <name evidence="2" type="ORF">C0V82_19875</name>
</gene>
<keyword evidence="1" id="KW-0812">Transmembrane</keyword>
<organism evidence="2 3">
    <name type="scientific">Niveispirillum cyanobacteriorum</name>
    <dbReference type="NCBI Taxonomy" id="1612173"/>
    <lineage>
        <taxon>Bacteria</taxon>
        <taxon>Pseudomonadati</taxon>
        <taxon>Pseudomonadota</taxon>
        <taxon>Alphaproteobacteria</taxon>
        <taxon>Rhodospirillales</taxon>
        <taxon>Azospirillaceae</taxon>
        <taxon>Niveispirillum</taxon>
    </lineage>
</organism>
<dbReference type="EMBL" id="CP025612">
    <property type="protein sequence ID" value="AUN32594.1"/>
    <property type="molecule type" value="Genomic_DNA"/>
</dbReference>
<keyword evidence="3" id="KW-1185">Reference proteome</keyword>
<dbReference type="AlphaFoldDB" id="A0A2K9NHM0"/>
<evidence type="ECO:0000313" key="3">
    <source>
        <dbReference type="Proteomes" id="UP000234752"/>
    </source>
</evidence>
<reference evidence="2 3" key="1">
    <citation type="submission" date="2017-12" db="EMBL/GenBank/DDBJ databases">
        <title>Genomes of bacteria within cyanobacterial aggregates.</title>
        <authorList>
            <person name="Cai H."/>
        </authorList>
    </citation>
    <scope>NUCLEOTIDE SEQUENCE [LARGE SCALE GENOMIC DNA]</scope>
    <source>
        <strain evidence="2 3">TH16</strain>
    </source>
</reference>
<accession>A0A2K9NHM0</accession>
<keyword evidence="1" id="KW-0472">Membrane</keyword>
<feature type="transmembrane region" description="Helical" evidence="1">
    <location>
        <begin position="46"/>
        <end position="67"/>
    </location>
</feature>
<keyword evidence="1" id="KW-1133">Transmembrane helix</keyword>
<sequence length="412" mass="44203">MVAYQIQALVNACKCHLNDADSFSRALTDMPRVTGQPRRDRSLQQLLVNLLLAVGIIGTFYGLIQFLSNEQFQLVLSNPTSITDVSLVSIATSFQIAFGTSLLAYGVHSGGRFMVDILEEDMEATWSIYHEQLLLPLIHAFPLRTAETRLNWDKATRDSLRDMATAISTASNEIRQTRSEFQKGFATLDEQAAALTKAANATALAATAAGEAATSVANSAQAITMESQATGGIVKEGADIFRTAATDLTGIVDKMAGTLTGAREELAKASAALGQSALEAGEALASNLVKAGQSMQNTMTASTVQLSEATENLKSATQTAGKSFETMRETLDSIASLAAALNQSTSQSGSQIRDAVTSIREDMRNGLIEERTLIETLNNSLTNQDQVLRDVCESLEKFRELVNIAMNHARVP</sequence>
<protein>
    <submittedName>
        <fullName evidence="2">Uncharacterized protein</fullName>
    </submittedName>
</protein>